<dbReference type="CDD" id="cd06171">
    <property type="entry name" value="Sigma70_r4"/>
    <property type="match status" value="1"/>
</dbReference>
<feature type="domain" description="PhyR sigma2" evidence="6">
    <location>
        <begin position="21"/>
        <end position="74"/>
    </location>
</feature>
<dbReference type="GO" id="GO:0016987">
    <property type="term" value="F:sigma factor activity"/>
    <property type="evidence" value="ECO:0007669"/>
    <property type="project" value="UniProtKB-KW"/>
</dbReference>
<comment type="caution">
    <text evidence="7">The sequence shown here is derived from an EMBL/GenBank/DDBJ whole genome shotgun (WGS) entry which is preliminary data.</text>
</comment>
<proteinExistence type="inferred from homology"/>
<dbReference type="Proteomes" id="UP000321960">
    <property type="component" value="Unassembled WGS sequence"/>
</dbReference>
<evidence type="ECO:0000256" key="2">
    <source>
        <dbReference type="ARBA" id="ARBA00023015"/>
    </source>
</evidence>
<evidence type="ECO:0000313" key="8">
    <source>
        <dbReference type="EMBL" id="GLS63432.1"/>
    </source>
</evidence>
<dbReference type="Proteomes" id="UP001156856">
    <property type="component" value="Unassembled WGS sequence"/>
</dbReference>
<dbReference type="InterPro" id="IPR053866">
    <property type="entry name" value="PhyR_sigma2"/>
</dbReference>
<dbReference type="InterPro" id="IPR013249">
    <property type="entry name" value="RNA_pol_sigma70_r4_t2"/>
</dbReference>
<organism evidence="7 9">
    <name type="scientific">Methylobacterium oxalidis</name>
    <dbReference type="NCBI Taxonomy" id="944322"/>
    <lineage>
        <taxon>Bacteria</taxon>
        <taxon>Pseudomonadati</taxon>
        <taxon>Pseudomonadota</taxon>
        <taxon>Alphaproteobacteria</taxon>
        <taxon>Hyphomicrobiales</taxon>
        <taxon>Methylobacteriaceae</taxon>
        <taxon>Methylobacterium</taxon>
    </lineage>
</organism>
<keyword evidence="2" id="KW-0805">Transcription regulation</keyword>
<evidence type="ECO:0000259" key="5">
    <source>
        <dbReference type="Pfam" id="PF08281"/>
    </source>
</evidence>
<name>A0A512JCE2_9HYPH</name>
<dbReference type="PANTHER" id="PTHR43133">
    <property type="entry name" value="RNA POLYMERASE ECF-TYPE SIGMA FACTO"/>
    <property type="match status" value="1"/>
</dbReference>
<dbReference type="InterPro" id="IPR036388">
    <property type="entry name" value="WH-like_DNA-bd_sf"/>
</dbReference>
<dbReference type="InterPro" id="IPR013325">
    <property type="entry name" value="RNA_pol_sigma_r2"/>
</dbReference>
<dbReference type="AlphaFoldDB" id="A0A512JCE2"/>
<dbReference type="Pfam" id="PF22029">
    <property type="entry name" value="PhyR_sigma2"/>
    <property type="match status" value="1"/>
</dbReference>
<keyword evidence="10" id="KW-1185">Reference proteome</keyword>
<evidence type="ECO:0000256" key="4">
    <source>
        <dbReference type="ARBA" id="ARBA00023163"/>
    </source>
</evidence>
<keyword evidence="3" id="KW-0731">Sigma factor</keyword>
<reference evidence="7 9" key="3">
    <citation type="submission" date="2019-07" db="EMBL/GenBank/DDBJ databases">
        <title>Whole genome shotgun sequence of Methylobacterium oxalidis NBRC 107715.</title>
        <authorList>
            <person name="Hosoyama A."/>
            <person name="Uohara A."/>
            <person name="Ohji S."/>
            <person name="Ichikawa N."/>
        </authorList>
    </citation>
    <scope>NUCLEOTIDE SEQUENCE [LARGE SCALE GENOMIC DNA]</scope>
    <source>
        <strain evidence="7 9">NBRC 107715</strain>
    </source>
</reference>
<dbReference type="Pfam" id="PF08281">
    <property type="entry name" value="Sigma70_r4_2"/>
    <property type="match status" value="1"/>
</dbReference>
<evidence type="ECO:0000256" key="3">
    <source>
        <dbReference type="ARBA" id="ARBA00023082"/>
    </source>
</evidence>
<evidence type="ECO:0000259" key="6">
    <source>
        <dbReference type="Pfam" id="PF22029"/>
    </source>
</evidence>
<dbReference type="EMBL" id="BJZU01000165">
    <property type="protein sequence ID" value="GEP07597.1"/>
    <property type="molecule type" value="Genomic_DNA"/>
</dbReference>
<evidence type="ECO:0000313" key="7">
    <source>
        <dbReference type="EMBL" id="GEP07597.1"/>
    </source>
</evidence>
<evidence type="ECO:0000313" key="10">
    <source>
        <dbReference type="Proteomes" id="UP001156856"/>
    </source>
</evidence>
<evidence type="ECO:0000313" key="9">
    <source>
        <dbReference type="Proteomes" id="UP000321960"/>
    </source>
</evidence>
<protein>
    <submittedName>
        <fullName evidence="7">RNA polymerase sigma factor</fullName>
    </submittedName>
</protein>
<gene>
    <name evidence="7" type="primary">ecfA_2</name>
    <name evidence="8" type="ORF">GCM10007888_18130</name>
    <name evidence="7" type="ORF">MOX02_56350</name>
</gene>
<dbReference type="NCBIfam" id="TIGR02937">
    <property type="entry name" value="sigma70-ECF"/>
    <property type="match status" value="1"/>
</dbReference>
<reference evidence="8" key="4">
    <citation type="submission" date="2023-01" db="EMBL/GenBank/DDBJ databases">
        <title>Draft genome sequence of Methylobacterium oxalidis strain NBRC 107715.</title>
        <authorList>
            <person name="Sun Q."/>
            <person name="Mori K."/>
        </authorList>
    </citation>
    <scope>NUCLEOTIDE SEQUENCE</scope>
    <source>
        <strain evidence="8">NBRC 107715</strain>
    </source>
</reference>
<evidence type="ECO:0000256" key="1">
    <source>
        <dbReference type="ARBA" id="ARBA00010641"/>
    </source>
</evidence>
<reference evidence="10" key="2">
    <citation type="journal article" date="2019" name="Int. J. Syst. Evol. Microbiol.">
        <title>The Global Catalogue of Microorganisms (GCM) 10K type strain sequencing project: providing services to taxonomists for standard genome sequencing and annotation.</title>
        <authorList>
            <consortium name="The Broad Institute Genomics Platform"/>
            <consortium name="The Broad Institute Genome Sequencing Center for Infectious Disease"/>
            <person name="Wu L."/>
            <person name="Ma J."/>
        </authorList>
    </citation>
    <scope>NUCLEOTIDE SEQUENCE [LARGE SCALE GENOMIC DNA]</scope>
    <source>
        <strain evidence="10">NBRC 107715</strain>
    </source>
</reference>
<dbReference type="PANTHER" id="PTHR43133:SF25">
    <property type="entry name" value="RNA POLYMERASE SIGMA FACTOR RFAY-RELATED"/>
    <property type="match status" value="1"/>
</dbReference>
<feature type="domain" description="RNA polymerase sigma factor 70 region 4 type 2" evidence="5">
    <location>
        <begin position="115"/>
        <end position="165"/>
    </location>
</feature>
<accession>A0A512JCE2</accession>
<dbReference type="InterPro" id="IPR014284">
    <property type="entry name" value="RNA_pol_sigma-70_dom"/>
</dbReference>
<dbReference type="Gene3D" id="1.10.10.10">
    <property type="entry name" value="Winged helix-like DNA-binding domain superfamily/Winged helix DNA-binding domain"/>
    <property type="match status" value="1"/>
</dbReference>
<dbReference type="Gene3D" id="1.10.1740.10">
    <property type="match status" value="1"/>
</dbReference>
<dbReference type="InterPro" id="IPR013324">
    <property type="entry name" value="RNA_pol_sigma_r3/r4-like"/>
</dbReference>
<reference evidence="8" key="1">
    <citation type="journal article" date="2014" name="Int. J. Syst. Evol. Microbiol.">
        <title>Complete genome of a new Firmicutes species belonging to the dominant human colonic microbiota ('Ruminococcus bicirculans') reveals two chromosomes and a selective capacity to utilize plant glucans.</title>
        <authorList>
            <consortium name="NISC Comparative Sequencing Program"/>
            <person name="Wegmann U."/>
            <person name="Louis P."/>
            <person name="Goesmann A."/>
            <person name="Henrissat B."/>
            <person name="Duncan S.H."/>
            <person name="Flint H.J."/>
        </authorList>
    </citation>
    <scope>NUCLEOTIDE SEQUENCE</scope>
    <source>
        <strain evidence="8">NBRC 107715</strain>
    </source>
</reference>
<dbReference type="EMBL" id="BSPK01000022">
    <property type="protein sequence ID" value="GLS63432.1"/>
    <property type="molecule type" value="Genomic_DNA"/>
</dbReference>
<dbReference type="GO" id="GO:0006352">
    <property type="term" value="P:DNA-templated transcription initiation"/>
    <property type="evidence" value="ECO:0007669"/>
    <property type="project" value="InterPro"/>
</dbReference>
<sequence>MARKRISDTRSGVMDNLAALIEPTIPALRRYAWALLRDHDAADDLVQDTLEHAIRRWNLRRQDGDVRSWLFSIEHNLFVSAKRRWARRGIQVGLDEARAVPGSASPEQQTGIGDLLAGLDSLPAEQRGAILLVGVEGLSYAQAAQVLGVPVGTLMSRLSRGRERLQAYLETGQMPRLRRVK</sequence>
<dbReference type="InterPro" id="IPR039425">
    <property type="entry name" value="RNA_pol_sigma-70-like"/>
</dbReference>
<comment type="similarity">
    <text evidence="1">Belongs to the sigma-70 factor family. ECF subfamily.</text>
</comment>
<keyword evidence="4" id="KW-0804">Transcription</keyword>
<dbReference type="GO" id="GO:0003677">
    <property type="term" value="F:DNA binding"/>
    <property type="evidence" value="ECO:0007669"/>
    <property type="project" value="InterPro"/>
</dbReference>
<dbReference type="SUPFAM" id="SSF88946">
    <property type="entry name" value="Sigma2 domain of RNA polymerase sigma factors"/>
    <property type="match status" value="1"/>
</dbReference>
<dbReference type="SUPFAM" id="SSF88659">
    <property type="entry name" value="Sigma3 and sigma4 domains of RNA polymerase sigma factors"/>
    <property type="match status" value="1"/>
</dbReference>